<sequence>MEPLTRAIDKGLECNDQRALAQVFGASSLSTLGQGEQKALAGYFVKSVVNKPGFLPVAFSSPELMGVFQHVLANLPSNVDGAADSKLRQLLFEYKVNEEDDYSGAARVLAGIRMEDDLGSSYFMAPEQKTDVYVKIAECFLEEDETVEADGAVTKAGQVVESIEKPEDHMALILRYKSTYARVLDANRKFLQAASRYHDLSQSATDLIEADDLLSMLGRAATCAVLAPSGPQRHRILGKIYNDERLNQLDAMDGMSTHSTILKKMYLSQVIQKQELTKFEQSLADHQRATMADGNSIIDRAVIEHNMIAISKIYKSIYMANLARILSTSEAKAERLAANMIMDKSIRGSIDQVEGIVIFEAAEPSDAAWDRSITAFCGQVSQLATAIKSEA</sequence>
<dbReference type="GO" id="GO:0008180">
    <property type="term" value="C:COP9 signalosome"/>
    <property type="evidence" value="ECO:0007669"/>
    <property type="project" value="UniProtKB-KW"/>
</dbReference>
<evidence type="ECO:0000256" key="3">
    <source>
        <dbReference type="ARBA" id="ARBA00010417"/>
    </source>
</evidence>
<gene>
    <name evidence="9" type="ORF">GOCE00092_LOCUS19038</name>
</gene>
<dbReference type="PANTHER" id="PTHR10855">
    <property type="entry name" value="26S PROTEASOME NON-ATPASE REGULATORY SUBUNIT 12/COP9 SIGNALOSOME COMPLEX SUBUNIT 4"/>
    <property type="match status" value="1"/>
</dbReference>
<evidence type="ECO:0000256" key="4">
    <source>
        <dbReference type="ARBA" id="ARBA00014881"/>
    </source>
</evidence>
<dbReference type="InterPro" id="IPR036388">
    <property type="entry name" value="WH-like_DNA-bd_sf"/>
</dbReference>
<dbReference type="InterPro" id="IPR000717">
    <property type="entry name" value="PCI_dom"/>
</dbReference>
<keyword evidence="7" id="KW-0539">Nucleus</keyword>
<dbReference type="InterPro" id="IPR040134">
    <property type="entry name" value="PSMD12/CSN4"/>
</dbReference>
<proteinExistence type="inferred from homology"/>
<comment type="subcellular location">
    <subcellularLocation>
        <location evidence="2">Cytoplasm</location>
    </subcellularLocation>
    <subcellularLocation>
        <location evidence="1">Nucleus</location>
    </subcellularLocation>
</comment>
<keyword evidence="6" id="KW-0736">Signalosome</keyword>
<name>A0A7S1VCP8_9STRA</name>
<protein>
    <recommendedName>
        <fullName evidence="4">COP9 signalosome complex subunit 4</fullName>
    </recommendedName>
</protein>
<dbReference type="InterPro" id="IPR054559">
    <property type="entry name" value="PSMD12-CSN4-like_N"/>
</dbReference>
<dbReference type="SUPFAM" id="SSF46785">
    <property type="entry name" value="Winged helix' DNA-binding domain"/>
    <property type="match status" value="1"/>
</dbReference>
<dbReference type="InterPro" id="IPR036390">
    <property type="entry name" value="WH_DNA-bd_sf"/>
</dbReference>
<dbReference type="GO" id="GO:0005829">
    <property type="term" value="C:cytosol"/>
    <property type="evidence" value="ECO:0007669"/>
    <property type="project" value="TreeGrafter"/>
</dbReference>
<evidence type="ECO:0000256" key="7">
    <source>
        <dbReference type="ARBA" id="ARBA00023242"/>
    </source>
</evidence>
<comment type="similarity">
    <text evidence="3">Belongs to the CSN4 family.</text>
</comment>
<evidence type="ECO:0000256" key="5">
    <source>
        <dbReference type="ARBA" id="ARBA00022490"/>
    </source>
</evidence>
<dbReference type="Pfam" id="PF01399">
    <property type="entry name" value="PCI"/>
    <property type="match status" value="1"/>
</dbReference>
<reference evidence="9" key="1">
    <citation type="submission" date="2021-01" db="EMBL/GenBank/DDBJ databases">
        <authorList>
            <person name="Corre E."/>
            <person name="Pelletier E."/>
            <person name="Niang G."/>
            <person name="Scheremetjew M."/>
            <person name="Finn R."/>
            <person name="Kale V."/>
            <person name="Holt S."/>
            <person name="Cochrane G."/>
            <person name="Meng A."/>
            <person name="Brown T."/>
            <person name="Cohen L."/>
        </authorList>
    </citation>
    <scope>NUCLEOTIDE SEQUENCE</scope>
    <source>
        <strain evidence="9">CCMP 410</strain>
    </source>
</reference>
<dbReference type="Gene3D" id="1.10.10.10">
    <property type="entry name" value="Winged helix-like DNA-binding domain superfamily/Winged helix DNA-binding domain"/>
    <property type="match status" value="1"/>
</dbReference>
<dbReference type="PANTHER" id="PTHR10855:SF2">
    <property type="entry name" value="COP9 SIGNALOSOME COMPLEX SUBUNIT 4"/>
    <property type="match status" value="1"/>
</dbReference>
<keyword evidence="5" id="KW-0963">Cytoplasm</keyword>
<evidence type="ECO:0000256" key="6">
    <source>
        <dbReference type="ARBA" id="ARBA00022790"/>
    </source>
</evidence>
<evidence type="ECO:0000259" key="8">
    <source>
        <dbReference type="PROSITE" id="PS50250"/>
    </source>
</evidence>
<organism evidence="9">
    <name type="scientific">Grammatophora oceanica</name>
    <dbReference type="NCBI Taxonomy" id="210454"/>
    <lineage>
        <taxon>Eukaryota</taxon>
        <taxon>Sar</taxon>
        <taxon>Stramenopiles</taxon>
        <taxon>Ochrophyta</taxon>
        <taxon>Bacillariophyta</taxon>
        <taxon>Fragilariophyceae</taxon>
        <taxon>Fragilariophycidae</taxon>
        <taxon>Rhabdonematales</taxon>
        <taxon>Grammatophoraceae</taxon>
        <taxon>Grammatophora</taxon>
    </lineage>
</organism>
<dbReference type="Pfam" id="PF22241">
    <property type="entry name" value="PSMD12-CSN4_N"/>
    <property type="match status" value="1"/>
</dbReference>
<evidence type="ECO:0000313" key="9">
    <source>
        <dbReference type="EMBL" id="CAD9295496.1"/>
    </source>
</evidence>
<accession>A0A7S1VCP8</accession>
<dbReference type="AlphaFoldDB" id="A0A7S1VCP8"/>
<dbReference type="SMART" id="SM00088">
    <property type="entry name" value="PINT"/>
    <property type="match status" value="1"/>
</dbReference>
<evidence type="ECO:0000256" key="2">
    <source>
        <dbReference type="ARBA" id="ARBA00004496"/>
    </source>
</evidence>
<dbReference type="PROSITE" id="PS50250">
    <property type="entry name" value="PCI"/>
    <property type="match status" value="1"/>
</dbReference>
<dbReference type="EMBL" id="HBGK01036768">
    <property type="protein sequence ID" value="CAD9295496.1"/>
    <property type="molecule type" value="Transcribed_RNA"/>
</dbReference>
<feature type="domain" description="PCI" evidence="8">
    <location>
        <begin position="186"/>
        <end position="364"/>
    </location>
</feature>
<evidence type="ECO:0000256" key="1">
    <source>
        <dbReference type="ARBA" id="ARBA00004123"/>
    </source>
</evidence>